<dbReference type="Pfam" id="PF22258">
    <property type="entry name" value="DUF6949"/>
    <property type="match status" value="1"/>
</dbReference>
<comment type="caution">
    <text evidence="2">The sequence shown here is derived from an EMBL/GenBank/DDBJ whole genome shotgun (WGS) entry which is preliminary data.</text>
</comment>
<feature type="transmembrane region" description="Helical" evidence="1">
    <location>
        <begin position="43"/>
        <end position="66"/>
    </location>
</feature>
<organism evidence="2 3">
    <name type="scientific">Pseudovibrio exalbescens</name>
    <dbReference type="NCBI Taxonomy" id="197461"/>
    <lineage>
        <taxon>Bacteria</taxon>
        <taxon>Pseudomonadati</taxon>
        <taxon>Pseudomonadota</taxon>
        <taxon>Alphaproteobacteria</taxon>
        <taxon>Hyphomicrobiales</taxon>
        <taxon>Stappiaceae</taxon>
        <taxon>Pseudovibrio</taxon>
    </lineage>
</organism>
<dbReference type="InterPro" id="IPR053803">
    <property type="entry name" value="DUF6949"/>
</dbReference>
<feature type="transmembrane region" description="Helical" evidence="1">
    <location>
        <begin position="78"/>
        <end position="102"/>
    </location>
</feature>
<keyword evidence="1" id="KW-0472">Membrane</keyword>
<dbReference type="EMBL" id="LVVZ01000005">
    <property type="protein sequence ID" value="OKL45222.1"/>
    <property type="molecule type" value="Genomic_DNA"/>
</dbReference>
<keyword evidence="1" id="KW-0812">Transmembrane</keyword>
<keyword evidence="3" id="KW-1185">Reference proteome</keyword>
<dbReference type="AlphaFoldDB" id="A0A1U7JKJ8"/>
<evidence type="ECO:0000256" key="1">
    <source>
        <dbReference type="SAM" id="Phobius"/>
    </source>
</evidence>
<dbReference type="RefSeq" id="WP_028480283.1">
    <property type="nucleotide sequence ID" value="NZ_LVVZ01000005.1"/>
</dbReference>
<sequence>MVHELFVAAFLCVSGFVSAGILSSFYQLVTGEPPKFRVPFDNALKATLSMIFVLMIGPFLLMRSGLQLYRVEGRPFGWLMASAVLSCLWSVQTGLFIVYVALVL</sequence>
<keyword evidence="1" id="KW-1133">Transmembrane helix</keyword>
<reference evidence="2 3" key="1">
    <citation type="submission" date="2016-03" db="EMBL/GenBank/DDBJ databases">
        <title>Genome sequence of Nesiotobacter sp. nov., a moderately halophilic alphaproteobacterium isolated from the Yellow Sea, China.</title>
        <authorList>
            <person name="Zhang G."/>
            <person name="Zhang R."/>
        </authorList>
    </citation>
    <scope>NUCLEOTIDE SEQUENCE [LARGE SCALE GENOMIC DNA]</scope>
    <source>
        <strain evidence="2 3">WB1-6</strain>
    </source>
</reference>
<gene>
    <name evidence="2" type="ORF">A3843_02430</name>
</gene>
<dbReference type="Proteomes" id="UP000185783">
    <property type="component" value="Unassembled WGS sequence"/>
</dbReference>
<proteinExistence type="predicted"/>
<name>A0A1U7JKJ8_9HYPH</name>
<dbReference type="STRING" id="197461.A3843_02430"/>
<accession>A0A1U7JKJ8</accession>
<evidence type="ECO:0000313" key="2">
    <source>
        <dbReference type="EMBL" id="OKL45222.1"/>
    </source>
</evidence>
<protein>
    <submittedName>
        <fullName evidence="2">Uncharacterized protein</fullName>
    </submittedName>
</protein>
<evidence type="ECO:0000313" key="3">
    <source>
        <dbReference type="Proteomes" id="UP000185783"/>
    </source>
</evidence>